<keyword evidence="2" id="KW-1185">Reference proteome</keyword>
<evidence type="ECO:0000313" key="1">
    <source>
        <dbReference type="EMBL" id="RXK51814.1"/>
    </source>
</evidence>
<dbReference type="PROSITE" id="PS51257">
    <property type="entry name" value="PROKAR_LIPOPROTEIN"/>
    <property type="match status" value="1"/>
</dbReference>
<dbReference type="EMBL" id="RDFA01000001">
    <property type="protein sequence ID" value="RXK51814.1"/>
    <property type="molecule type" value="Genomic_DNA"/>
</dbReference>
<dbReference type="InterPro" id="IPR058994">
    <property type="entry name" value="Ig-containing_halobact"/>
</dbReference>
<gene>
    <name evidence="1" type="ORF">EAF64_04055</name>
</gene>
<dbReference type="AlphaFoldDB" id="A0A498L575"/>
<name>A0A498L575_9EURY</name>
<dbReference type="Pfam" id="PF26515">
    <property type="entry name" value="Ig_halo_2"/>
    <property type="match status" value="1"/>
</dbReference>
<reference evidence="1 2" key="1">
    <citation type="submission" date="2019-01" db="EMBL/GenBank/DDBJ databases">
        <title>Halorientalis sp. F13-25 a new haloarchaeum isolated from hypersaline water.</title>
        <authorList>
            <person name="Ana D.-V."/>
            <person name="Cristina S.-P."/>
            <person name="Antonio V."/>
        </authorList>
    </citation>
    <scope>NUCLEOTIDE SEQUENCE [LARGE SCALE GENOMIC DNA]</scope>
    <source>
        <strain evidence="1 2">F13-25</strain>
    </source>
</reference>
<sequence>MSRSCSLLVCGLVLVLAVLVAGCSAPVERPTDGTNVSVSVTNENATTQEVRIAVVAGDFDAVELTYRNGSTRRLTVPNVSAIPSGALADVSDFRILGPDVQHTAYRLAPGSGRSASYTVDGPATVVYTYWPRGAERVTDYGAVGCERGATLDARIVVGASGSDSATVTCRSG</sequence>
<proteinExistence type="predicted"/>
<comment type="caution">
    <text evidence="1">The sequence shown here is derived from an EMBL/GenBank/DDBJ whole genome shotgun (WGS) entry which is preliminary data.</text>
</comment>
<evidence type="ECO:0000313" key="2">
    <source>
        <dbReference type="Proteomes" id="UP000289691"/>
    </source>
</evidence>
<organism evidence="1 2">
    <name type="scientific">Halorientalis pallida</name>
    <dbReference type="NCBI Taxonomy" id="2479928"/>
    <lineage>
        <taxon>Archaea</taxon>
        <taxon>Methanobacteriati</taxon>
        <taxon>Methanobacteriota</taxon>
        <taxon>Stenosarchaea group</taxon>
        <taxon>Halobacteria</taxon>
        <taxon>Halobacteriales</taxon>
        <taxon>Haloarculaceae</taxon>
        <taxon>Halorientalis</taxon>
    </lineage>
</organism>
<accession>A0A498L575</accession>
<dbReference type="Proteomes" id="UP000289691">
    <property type="component" value="Unassembled WGS sequence"/>
</dbReference>
<protein>
    <submittedName>
        <fullName evidence="1">Uncharacterized protein</fullName>
    </submittedName>
</protein>
<dbReference type="RefSeq" id="WP_129067669.1">
    <property type="nucleotide sequence ID" value="NZ_RDFA01000001.1"/>
</dbReference>